<accession>A0ABT2CRA2</accession>
<comment type="caution">
    <text evidence="1">The sequence shown here is derived from an EMBL/GenBank/DDBJ whole genome shotgun (WGS) entry which is preliminary data.</text>
</comment>
<proteinExistence type="predicted"/>
<dbReference type="RefSeq" id="WP_258809698.1">
    <property type="nucleotide sequence ID" value="NZ_JANUGU010000001.1"/>
</dbReference>
<gene>
    <name evidence="1" type="ORF">NX778_00300</name>
</gene>
<evidence type="ECO:0000313" key="2">
    <source>
        <dbReference type="Proteomes" id="UP001204621"/>
    </source>
</evidence>
<dbReference type="Proteomes" id="UP001204621">
    <property type="component" value="Unassembled WGS sequence"/>
</dbReference>
<reference evidence="1 2" key="1">
    <citation type="submission" date="2022-08" db="EMBL/GenBank/DDBJ databases">
        <title>Reclassification of Massilia species as members of the genera Telluria, Duganella, Pseudoduganella, Mokoshia gen. nov. and Zemynaea gen. nov. using orthogonal and non-orthogonal genome-based approaches.</title>
        <authorList>
            <person name="Bowman J.P."/>
        </authorList>
    </citation>
    <scope>NUCLEOTIDE SEQUENCE [LARGE SCALE GENOMIC DNA]</scope>
    <source>
        <strain evidence="1 2">JCM 31606</strain>
    </source>
</reference>
<dbReference type="EMBL" id="JANUGU010000001">
    <property type="protein sequence ID" value="MCS0656505.1"/>
    <property type="molecule type" value="Genomic_DNA"/>
</dbReference>
<evidence type="ECO:0008006" key="3">
    <source>
        <dbReference type="Google" id="ProtNLM"/>
    </source>
</evidence>
<dbReference type="InterPro" id="IPR014262">
    <property type="entry name" value="HAF_rpt"/>
</dbReference>
<sequence>MSANTETSGIDINTRGQVAFTESDGGVNRAKLYDGSTVLDLGTLGGPSAETAALNNRGQVAGSSSLDPAGAIIHAFRWSQMTGMVDLNGPGQGISSSVDINSSGQVAGSAVFGLAPDSPTQAFRWRPRTGMQDLGALDDVSRASALSDGGVVVGNSEGPEGGPDSTIAFRWTQATGISPIGTLPSADTTAADVNNAGHIVGGTPFASSNGFLHAFLWTPQEGLLDLGTGSGDSSFAGKINDRGEVIGSVLTFTVLFHGFVWTRESGLIEIGLGQPEVFTLANDLNAQGQVVGAFGERAYVWTRKDGVIDLNTRLSNAPPGLVLLSGQAISDNGSIVASANTGLFLLIPHAPSSPC</sequence>
<dbReference type="NCBIfam" id="TIGR02913">
    <property type="entry name" value="HAF_rpt"/>
    <property type="match status" value="1"/>
</dbReference>
<protein>
    <recommendedName>
        <fullName evidence="3">HAF repeat-containing protein</fullName>
    </recommendedName>
</protein>
<evidence type="ECO:0000313" key="1">
    <source>
        <dbReference type="EMBL" id="MCS0656505.1"/>
    </source>
</evidence>
<name>A0ABT2CRA2_9BURK</name>
<organism evidence="1 2">
    <name type="scientific">Massilia terrae</name>
    <dbReference type="NCBI Taxonomy" id="1811224"/>
    <lineage>
        <taxon>Bacteria</taxon>
        <taxon>Pseudomonadati</taxon>
        <taxon>Pseudomonadota</taxon>
        <taxon>Betaproteobacteria</taxon>
        <taxon>Burkholderiales</taxon>
        <taxon>Oxalobacteraceae</taxon>
        <taxon>Telluria group</taxon>
        <taxon>Massilia</taxon>
    </lineage>
</organism>
<keyword evidence="2" id="KW-1185">Reference proteome</keyword>